<name>A0A9W6LK20_9BACT</name>
<dbReference type="Pfam" id="PF00132">
    <property type="entry name" value="Hexapep"/>
    <property type="match status" value="1"/>
</dbReference>
<dbReference type="SUPFAM" id="SSF53448">
    <property type="entry name" value="Nucleotide-diphospho-sugar transferases"/>
    <property type="match status" value="1"/>
</dbReference>
<dbReference type="GO" id="GO:0019134">
    <property type="term" value="F:glucosamine-1-phosphate N-acetyltransferase activity"/>
    <property type="evidence" value="ECO:0007669"/>
    <property type="project" value="UniProtKB-UniRule"/>
</dbReference>
<evidence type="ECO:0000259" key="19">
    <source>
        <dbReference type="Pfam" id="PF12804"/>
    </source>
</evidence>
<feature type="binding site" evidence="18">
    <location>
        <position position="20"/>
    </location>
    <ligand>
        <name>UDP-N-acetyl-alpha-D-glucosamine</name>
        <dbReference type="ChEBI" id="CHEBI:57705"/>
    </ligand>
</feature>
<dbReference type="InterPro" id="IPR029044">
    <property type="entry name" value="Nucleotide-diphossugar_trans"/>
</dbReference>
<keyword evidence="10 18" id="KW-0133">Cell shape</keyword>
<comment type="caution">
    <text evidence="21">The sequence shown here is derived from an EMBL/GenBank/DDBJ whole genome shotgun (WGS) entry which is preliminary data.</text>
</comment>
<comment type="caution">
    <text evidence="18">Lacks conserved residue(s) required for the propagation of feature annotation.</text>
</comment>
<dbReference type="AlphaFoldDB" id="A0A9W6LK20"/>
<evidence type="ECO:0000256" key="17">
    <source>
        <dbReference type="ARBA" id="ARBA00049628"/>
    </source>
</evidence>
<feature type="binding site" evidence="18">
    <location>
        <position position="166"/>
    </location>
    <ligand>
        <name>UDP-N-acetyl-alpha-D-glucosamine</name>
        <dbReference type="ChEBI" id="CHEBI:57705"/>
    </ligand>
</feature>
<feature type="binding site" evidence="18">
    <location>
        <position position="71"/>
    </location>
    <ligand>
        <name>UDP-N-acetyl-alpha-D-glucosamine</name>
        <dbReference type="ChEBI" id="CHEBI:57705"/>
    </ligand>
</feature>
<evidence type="ECO:0000313" key="22">
    <source>
        <dbReference type="Proteomes" id="UP001144297"/>
    </source>
</evidence>
<dbReference type="InterPro" id="IPR001451">
    <property type="entry name" value="Hexapep"/>
</dbReference>
<keyword evidence="13 18" id="KW-0012">Acyltransferase</keyword>
<gene>
    <name evidence="18 21" type="primary">glmU</name>
    <name evidence="21" type="ORF">TISLANDTSLP1_04510</name>
</gene>
<feature type="binding site" evidence="18">
    <location>
        <position position="436"/>
    </location>
    <ligand>
        <name>acetyl-CoA</name>
        <dbReference type="ChEBI" id="CHEBI:57288"/>
    </ligand>
</feature>
<evidence type="ECO:0000256" key="18">
    <source>
        <dbReference type="HAMAP-Rule" id="MF_01631"/>
    </source>
</evidence>
<dbReference type="Gene3D" id="2.160.10.10">
    <property type="entry name" value="Hexapeptide repeat proteins"/>
    <property type="match status" value="1"/>
</dbReference>
<keyword evidence="5 18" id="KW-0808">Transferase</keyword>
<feature type="binding site" evidence="18">
    <location>
        <begin position="6"/>
        <end position="9"/>
    </location>
    <ligand>
        <name>UDP-N-acetyl-alpha-D-glucosamine</name>
        <dbReference type="ChEBI" id="CHEBI:57705"/>
    </ligand>
</feature>
<dbReference type="GO" id="GO:0000287">
    <property type="term" value="F:magnesium ion binding"/>
    <property type="evidence" value="ECO:0007669"/>
    <property type="project" value="UniProtKB-UniRule"/>
</dbReference>
<comment type="pathway">
    <text evidence="18">Nucleotide-sugar biosynthesis; UDP-N-acetyl-alpha-D-glucosamine biosynthesis; N-acetyl-alpha-D-glucosamine 1-phosphate from alpha-D-glucosamine 6-phosphate (route II): step 2/2.</text>
</comment>
<keyword evidence="11 18" id="KW-0573">Peptidoglycan synthesis</keyword>
<evidence type="ECO:0000256" key="15">
    <source>
        <dbReference type="ARBA" id="ARBA00048247"/>
    </source>
</evidence>
<organism evidence="21 22">
    <name type="scientific">Thermodesulfovibrio yellowstonii</name>
    <dbReference type="NCBI Taxonomy" id="28262"/>
    <lineage>
        <taxon>Bacteria</taxon>
        <taxon>Pseudomonadati</taxon>
        <taxon>Nitrospirota</taxon>
        <taxon>Thermodesulfovibrionia</taxon>
        <taxon>Thermodesulfovibrionales</taxon>
        <taxon>Thermodesulfovibrionaceae</taxon>
        <taxon>Thermodesulfovibrio</taxon>
    </lineage>
</organism>
<evidence type="ECO:0000256" key="2">
    <source>
        <dbReference type="ARBA" id="ARBA00007707"/>
    </source>
</evidence>
<feature type="binding site" evidence="18">
    <location>
        <position position="223"/>
    </location>
    <ligand>
        <name>UDP-N-acetyl-alpha-D-glucosamine</name>
        <dbReference type="ChEBI" id="CHEBI:57705"/>
    </ligand>
</feature>
<accession>A0A9W6LK20</accession>
<feature type="binding site" evidence="18">
    <location>
        <position position="99"/>
    </location>
    <ligand>
        <name>Mg(2+)</name>
        <dbReference type="ChEBI" id="CHEBI:18420"/>
    </ligand>
</feature>
<dbReference type="InterPro" id="IPR011004">
    <property type="entry name" value="Trimer_LpxA-like_sf"/>
</dbReference>
<feature type="binding site" evidence="18">
    <location>
        <position position="223"/>
    </location>
    <ligand>
        <name>Mg(2+)</name>
        <dbReference type="ChEBI" id="CHEBI:18420"/>
    </ligand>
</feature>
<evidence type="ECO:0000256" key="16">
    <source>
        <dbReference type="ARBA" id="ARBA00048493"/>
    </source>
</evidence>
<dbReference type="EC" id="2.3.1.157" evidence="18"/>
<comment type="subcellular location">
    <subcellularLocation>
        <location evidence="1 18">Cytoplasm</location>
    </subcellularLocation>
</comment>
<dbReference type="CDD" id="cd02540">
    <property type="entry name" value="GT2_GlmU_N_bac"/>
    <property type="match status" value="1"/>
</dbReference>
<feature type="domain" description="MobA-like NTP transferase" evidence="19">
    <location>
        <begin position="3"/>
        <end position="132"/>
    </location>
</feature>
<dbReference type="Proteomes" id="UP001144297">
    <property type="component" value="Unassembled WGS sequence"/>
</dbReference>
<comment type="pathway">
    <text evidence="18">Nucleotide-sugar biosynthesis; UDP-N-acetyl-alpha-D-glucosamine biosynthesis; UDP-N-acetyl-alpha-D-glucosamine from N-acetyl-alpha-D-glucosamine 1-phosphate: step 1/1.</text>
</comment>
<evidence type="ECO:0000256" key="10">
    <source>
        <dbReference type="ARBA" id="ARBA00022960"/>
    </source>
</evidence>
<dbReference type="PANTHER" id="PTHR43584:SF3">
    <property type="entry name" value="BIFUNCTIONAL PROTEIN GLMU"/>
    <property type="match status" value="1"/>
</dbReference>
<feature type="domain" description="Mannose-1-phosphate guanyltransferase C-terminal" evidence="20">
    <location>
        <begin position="257"/>
        <end position="328"/>
    </location>
</feature>
<evidence type="ECO:0000256" key="7">
    <source>
        <dbReference type="ARBA" id="ARBA00022723"/>
    </source>
</evidence>
<feature type="binding site" evidence="18">
    <location>
        <position position="419"/>
    </location>
    <ligand>
        <name>acetyl-CoA</name>
        <dbReference type="ChEBI" id="CHEBI:57288"/>
    </ligand>
</feature>
<evidence type="ECO:0000256" key="3">
    <source>
        <dbReference type="ARBA" id="ARBA00007947"/>
    </source>
</evidence>
<feature type="region of interest" description="N-acetyltransferase" evidence="18">
    <location>
        <begin position="247"/>
        <end position="452"/>
    </location>
</feature>
<evidence type="ECO:0000256" key="6">
    <source>
        <dbReference type="ARBA" id="ARBA00022695"/>
    </source>
</evidence>
<keyword evidence="12 18" id="KW-0511">Multifunctional enzyme</keyword>
<keyword evidence="8 18" id="KW-0677">Repeat</keyword>
<evidence type="ECO:0000256" key="13">
    <source>
        <dbReference type="ARBA" id="ARBA00023315"/>
    </source>
</evidence>
<keyword evidence="14 18" id="KW-0961">Cell wall biogenesis/degradation</keyword>
<comment type="function">
    <text evidence="17 18">Catalyzes the last two sequential reactions in the de novo biosynthetic pathway for UDP-N-acetylglucosamine (UDP-GlcNAc). The C-terminal domain catalyzes the transfer of acetyl group from acetyl coenzyme A to glucosamine-1-phosphate (GlcN-1-P) to produce N-acetylglucosamine-1-phosphate (GlcNAc-1-P), which is converted into UDP-GlcNAc by the transfer of uridine 5-monophosphate (from uridine 5-triphosphate), a reaction catalyzed by the N-terminal domain.</text>
</comment>
<evidence type="ECO:0000256" key="14">
    <source>
        <dbReference type="ARBA" id="ARBA00023316"/>
    </source>
</evidence>
<comment type="catalytic activity">
    <reaction evidence="16 18">
        <text>N-acetyl-alpha-D-glucosamine 1-phosphate + UTP + H(+) = UDP-N-acetyl-alpha-D-glucosamine + diphosphate</text>
        <dbReference type="Rhea" id="RHEA:13509"/>
        <dbReference type="ChEBI" id="CHEBI:15378"/>
        <dbReference type="ChEBI" id="CHEBI:33019"/>
        <dbReference type="ChEBI" id="CHEBI:46398"/>
        <dbReference type="ChEBI" id="CHEBI:57705"/>
        <dbReference type="ChEBI" id="CHEBI:57776"/>
        <dbReference type="EC" id="2.7.7.23"/>
    </reaction>
</comment>
<feature type="binding site" evidence="18">
    <location>
        <position position="136"/>
    </location>
    <ligand>
        <name>UDP-N-acetyl-alpha-D-glucosamine</name>
        <dbReference type="ChEBI" id="CHEBI:57705"/>
    </ligand>
</feature>
<feature type="binding site" evidence="18">
    <location>
        <position position="347"/>
    </location>
    <ligand>
        <name>UDP-N-acetyl-alpha-D-glucosamine</name>
        <dbReference type="ChEBI" id="CHEBI:57705"/>
    </ligand>
</feature>
<feature type="binding site" evidence="18">
    <location>
        <position position="373"/>
    </location>
    <ligand>
        <name>UDP-N-acetyl-alpha-D-glucosamine</name>
        <dbReference type="ChEBI" id="CHEBI:57705"/>
    </ligand>
</feature>
<dbReference type="CDD" id="cd03353">
    <property type="entry name" value="LbH_GlmU_C"/>
    <property type="match status" value="1"/>
</dbReference>
<evidence type="ECO:0000313" key="21">
    <source>
        <dbReference type="EMBL" id="GLI52758.1"/>
    </source>
</evidence>
<comment type="similarity">
    <text evidence="2 18">In the C-terminal section; belongs to the transferase hexapeptide repeat family.</text>
</comment>
<dbReference type="InterPro" id="IPR025877">
    <property type="entry name" value="MobA-like_NTP_Trfase"/>
</dbReference>
<dbReference type="InterPro" id="IPR038009">
    <property type="entry name" value="GlmU_C_LbH"/>
</dbReference>
<feature type="active site" description="Proton acceptor" evidence="18">
    <location>
        <position position="359"/>
    </location>
</feature>
<comment type="catalytic activity">
    <reaction evidence="15 18">
        <text>alpha-D-glucosamine 1-phosphate + acetyl-CoA = N-acetyl-alpha-D-glucosamine 1-phosphate + CoA + H(+)</text>
        <dbReference type="Rhea" id="RHEA:13725"/>
        <dbReference type="ChEBI" id="CHEBI:15378"/>
        <dbReference type="ChEBI" id="CHEBI:57287"/>
        <dbReference type="ChEBI" id="CHEBI:57288"/>
        <dbReference type="ChEBI" id="CHEBI:57776"/>
        <dbReference type="ChEBI" id="CHEBI:58516"/>
        <dbReference type="EC" id="2.3.1.157"/>
    </reaction>
</comment>
<feature type="region of interest" description="Pyrophosphorylase" evidence="18">
    <location>
        <begin position="1"/>
        <end position="225"/>
    </location>
</feature>
<dbReference type="NCBIfam" id="TIGR01173">
    <property type="entry name" value="glmU"/>
    <property type="match status" value="1"/>
</dbReference>
<evidence type="ECO:0000256" key="9">
    <source>
        <dbReference type="ARBA" id="ARBA00022842"/>
    </source>
</evidence>
<dbReference type="GO" id="GO:0009252">
    <property type="term" value="P:peptidoglycan biosynthetic process"/>
    <property type="evidence" value="ECO:0007669"/>
    <property type="project" value="UniProtKB-UniRule"/>
</dbReference>
<dbReference type="Gene3D" id="3.90.550.10">
    <property type="entry name" value="Spore Coat Polysaccharide Biosynthesis Protein SpsA, Chain A"/>
    <property type="match status" value="1"/>
</dbReference>
<feature type="binding site" evidence="18">
    <location>
        <position position="329"/>
    </location>
    <ligand>
        <name>UDP-N-acetyl-alpha-D-glucosamine</name>
        <dbReference type="ChEBI" id="CHEBI:57705"/>
    </ligand>
</feature>
<comment type="subunit">
    <text evidence="18">Homotrimer.</text>
</comment>
<proteinExistence type="inferred from homology"/>
<sequence length="452" mass="50482">MDVVILAAGLGTRMKSSKPKVLHRIFEKPIIDYVIDCAKSLNPFNSFVVINPSLKEVAEHLKKYDIKIVFQNEPKGTAHALLSALPYLSSDKILILNGDTPLLRKETLDSFIELFNKNRLDMALLSFYPQREHSYGRILRDGERKIKKIVEITDFKDELMLSSEANSGVYILKREVAELIKEIKQNPNKGEFYLTDIVEIAINKGFNIEAYPLAEENELIGINTRAELSLAMRYLRDRIVRGWMEKGITFYDPTLVWISPSVTIGQDTIIYPNVFLEGDTKIGQNCLICQGVRIKDSIIEDNVQINDCTVIENSHIKSASKIGPFAHLRPNTIIAKGCRIGNFVEVKNSTIGDGTKAAHLSYIGDSEIGNNVNIGAGTITCNYDGQKKHKTIIEDNVFIGSDTQLVAPVKICKGAYIGAGSTITKEVPEDSLAISRTPQKNILGWAKKKRKQ</sequence>
<dbReference type="Pfam" id="PF12804">
    <property type="entry name" value="NTP_transf_3"/>
    <property type="match status" value="1"/>
</dbReference>
<feature type="binding site" evidence="18">
    <location>
        <position position="401"/>
    </location>
    <ligand>
        <name>acetyl-CoA</name>
        <dbReference type="ChEBI" id="CHEBI:57288"/>
    </ligand>
</feature>
<keyword evidence="6 18" id="KW-0548">Nucleotidyltransferase</keyword>
<dbReference type="InterPro" id="IPR056729">
    <property type="entry name" value="GMPPB_C"/>
</dbReference>
<feature type="region of interest" description="Linker" evidence="18">
    <location>
        <begin position="226"/>
        <end position="246"/>
    </location>
</feature>
<dbReference type="GO" id="GO:0006048">
    <property type="term" value="P:UDP-N-acetylglucosamine biosynthetic process"/>
    <property type="evidence" value="ECO:0007669"/>
    <property type="project" value="InterPro"/>
</dbReference>
<dbReference type="EMBL" id="BSDX01000001">
    <property type="protein sequence ID" value="GLI52758.1"/>
    <property type="molecule type" value="Genomic_DNA"/>
</dbReference>
<keyword evidence="9 18" id="KW-0460">Magnesium</keyword>
<dbReference type="Pfam" id="PF25087">
    <property type="entry name" value="GMPPB_C"/>
    <property type="match status" value="1"/>
</dbReference>
<dbReference type="GO" id="GO:0000902">
    <property type="term" value="P:cell morphogenesis"/>
    <property type="evidence" value="ECO:0007669"/>
    <property type="project" value="UniProtKB-UniRule"/>
</dbReference>
<evidence type="ECO:0000256" key="8">
    <source>
        <dbReference type="ARBA" id="ARBA00022737"/>
    </source>
</evidence>
<dbReference type="GO" id="GO:0071555">
    <property type="term" value="P:cell wall organization"/>
    <property type="evidence" value="ECO:0007669"/>
    <property type="project" value="UniProtKB-KW"/>
</dbReference>
<feature type="binding site" evidence="18">
    <location>
        <begin position="382"/>
        <end position="383"/>
    </location>
    <ligand>
        <name>acetyl-CoA</name>
        <dbReference type="ChEBI" id="CHEBI:57288"/>
    </ligand>
</feature>
<feature type="binding site" evidence="18">
    <location>
        <position position="151"/>
    </location>
    <ligand>
        <name>UDP-N-acetyl-alpha-D-glucosamine</name>
        <dbReference type="ChEBI" id="CHEBI:57705"/>
    </ligand>
</feature>
<protein>
    <recommendedName>
        <fullName evidence="18">Bifunctional protein GlmU</fullName>
    </recommendedName>
    <domain>
        <recommendedName>
            <fullName evidence="18">UDP-N-acetylglucosamine pyrophosphorylase</fullName>
            <ecNumber evidence="18">2.7.7.23</ecNumber>
        </recommendedName>
        <alternativeName>
            <fullName evidence="18">N-acetylglucosamine-1-phosphate uridyltransferase</fullName>
        </alternativeName>
    </domain>
    <domain>
        <recommendedName>
            <fullName evidence="18">Glucosamine-1-phosphate N-acetyltransferase</fullName>
            <ecNumber evidence="18">2.3.1.157</ecNumber>
        </recommendedName>
    </domain>
</protein>
<reference evidence="21" key="1">
    <citation type="submission" date="2022-12" db="EMBL/GenBank/DDBJ databases">
        <title>Reference genome sequencing for broad-spectrum identification of bacterial and archaeal isolates by mass spectrometry.</title>
        <authorList>
            <person name="Sekiguchi Y."/>
            <person name="Tourlousse D.M."/>
        </authorList>
    </citation>
    <scope>NUCLEOTIDE SEQUENCE</scope>
    <source>
        <strain evidence="21">TSL-P1</strain>
    </source>
</reference>
<evidence type="ECO:0000256" key="1">
    <source>
        <dbReference type="ARBA" id="ARBA00004496"/>
    </source>
</evidence>
<dbReference type="PANTHER" id="PTHR43584">
    <property type="entry name" value="NUCLEOTIDYL TRANSFERASE"/>
    <property type="match status" value="1"/>
</dbReference>
<dbReference type="InterPro" id="IPR005882">
    <property type="entry name" value="Bifunctional_GlmU"/>
</dbReference>
<evidence type="ECO:0000256" key="12">
    <source>
        <dbReference type="ARBA" id="ARBA00023268"/>
    </source>
</evidence>
<feature type="binding site" evidence="18">
    <location>
        <position position="362"/>
    </location>
    <ligand>
        <name>UDP-N-acetyl-alpha-D-glucosamine</name>
        <dbReference type="ChEBI" id="CHEBI:57705"/>
    </ligand>
</feature>
<dbReference type="GO" id="GO:0005737">
    <property type="term" value="C:cytoplasm"/>
    <property type="evidence" value="ECO:0007669"/>
    <property type="project" value="UniProtKB-SubCell"/>
</dbReference>
<keyword evidence="7 18" id="KW-0479">Metal-binding</keyword>
<dbReference type="GO" id="GO:0008360">
    <property type="term" value="P:regulation of cell shape"/>
    <property type="evidence" value="ECO:0007669"/>
    <property type="project" value="UniProtKB-KW"/>
</dbReference>
<evidence type="ECO:0000256" key="5">
    <source>
        <dbReference type="ARBA" id="ARBA00022679"/>
    </source>
</evidence>
<evidence type="ECO:0000259" key="20">
    <source>
        <dbReference type="Pfam" id="PF25087"/>
    </source>
</evidence>
<comment type="pathway">
    <text evidence="18">Bacterial outer membrane biogenesis; LPS lipid A biosynthesis.</text>
</comment>
<comment type="cofactor">
    <cofactor evidence="18">
        <name>Mg(2+)</name>
        <dbReference type="ChEBI" id="CHEBI:18420"/>
    </cofactor>
    <text evidence="18">Binds 1 Mg(2+) ion per subunit.</text>
</comment>
<dbReference type="SUPFAM" id="SSF51161">
    <property type="entry name" value="Trimeric LpxA-like enzymes"/>
    <property type="match status" value="1"/>
</dbReference>
<dbReference type="EC" id="2.7.7.23" evidence="18"/>
<keyword evidence="22" id="KW-1185">Reference proteome</keyword>
<feature type="binding site" evidence="18">
    <location>
        <begin position="76"/>
        <end position="77"/>
    </location>
    <ligand>
        <name>UDP-N-acetyl-alpha-D-glucosamine</name>
        <dbReference type="ChEBI" id="CHEBI:57705"/>
    </ligand>
</feature>
<dbReference type="GO" id="GO:0016020">
    <property type="term" value="C:membrane"/>
    <property type="evidence" value="ECO:0007669"/>
    <property type="project" value="GOC"/>
</dbReference>
<dbReference type="GO" id="GO:0009245">
    <property type="term" value="P:lipid A biosynthetic process"/>
    <property type="evidence" value="ECO:0007669"/>
    <property type="project" value="UniProtKB-UniRule"/>
</dbReference>
<dbReference type="InterPro" id="IPR050065">
    <property type="entry name" value="GlmU-like"/>
</dbReference>
<evidence type="ECO:0000256" key="11">
    <source>
        <dbReference type="ARBA" id="ARBA00022984"/>
    </source>
</evidence>
<comment type="similarity">
    <text evidence="3 18">In the N-terminal section; belongs to the N-acetylglucosamine-1-phosphate uridyltransferase family.</text>
</comment>
<feature type="binding site" evidence="18">
    <location>
        <position position="376"/>
    </location>
    <ligand>
        <name>acetyl-CoA</name>
        <dbReference type="ChEBI" id="CHEBI:57288"/>
    </ligand>
</feature>
<keyword evidence="4 18" id="KW-0963">Cytoplasm</keyword>
<evidence type="ECO:0000256" key="4">
    <source>
        <dbReference type="ARBA" id="ARBA00022490"/>
    </source>
</evidence>
<dbReference type="GO" id="GO:0003977">
    <property type="term" value="F:UDP-N-acetylglucosamine diphosphorylase activity"/>
    <property type="evidence" value="ECO:0007669"/>
    <property type="project" value="UniProtKB-UniRule"/>
</dbReference>
<dbReference type="HAMAP" id="MF_01631">
    <property type="entry name" value="GlmU"/>
    <property type="match status" value="1"/>
</dbReference>